<feature type="transmembrane region" description="Helical" evidence="18">
    <location>
        <begin position="83"/>
        <end position="102"/>
    </location>
</feature>
<dbReference type="GO" id="GO:0007059">
    <property type="term" value="P:chromosome segregation"/>
    <property type="evidence" value="ECO:0007669"/>
    <property type="project" value="UniProtKB-KW"/>
</dbReference>
<dbReference type="InterPro" id="IPR003593">
    <property type="entry name" value="AAA+_ATPase"/>
</dbReference>
<feature type="domain" description="FtsK" evidence="19">
    <location>
        <begin position="1103"/>
        <end position="1322"/>
    </location>
</feature>
<dbReference type="GO" id="GO:0051301">
    <property type="term" value="P:cell division"/>
    <property type="evidence" value="ECO:0007669"/>
    <property type="project" value="UniProtKB-KW"/>
</dbReference>
<dbReference type="PROSITE" id="PS50901">
    <property type="entry name" value="FTSK"/>
    <property type="match status" value="1"/>
</dbReference>
<feature type="transmembrane region" description="Helical" evidence="18">
    <location>
        <begin position="114"/>
        <end position="136"/>
    </location>
</feature>
<dbReference type="Gene3D" id="1.10.10.10">
    <property type="entry name" value="Winged helix-like DNA-binding domain superfamily/Winged helix DNA-binding domain"/>
    <property type="match status" value="1"/>
</dbReference>
<proteinExistence type="inferred from homology"/>
<keyword evidence="8 15" id="KW-0067">ATP-binding</keyword>
<dbReference type="EMBL" id="CP000471">
    <property type="protein sequence ID" value="ABK44124.1"/>
    <property type="molecule type" value="Genomic_DNA"/>
</dbReference>
<evidence type="ECO:0000256" key="8">
    <source>
        <dbReference type="ARBA" id="ARBA00022840"/>
    </source>
</evidence>
<evidence type="ECO:0000313" key="21">
    <source>
        <dbReference type="Proteomes" id="UP000002586"/>
    </source>
</evidence>
<keyword evidence="7" id="KW-0159">Chromosome partition</keyword>
<dbReference type="Pfam" id="PF09397">
    <property type="entry name" value="FtsK_gamma"/>
    <property type="match status" value="1"/>
</dbReference>
<organism evidence="20 21">
    <name type="scientific">Magnetococcus marinus (strain ATCC BAA-1437 / JCM 17883 / MC-1)</name>
    <dbReference type="NCBI Taxonomy" id="156889"/>
    <lineage>
        <taxon>Bacteria</taxon>
        <taxon>Pseudomonadati</taxon>
        <taxon>Pseudomonadota</taxon>
        <taxon>Magnetococcia</taxon>
        <taxon>Magnetococcales</taxon>
        <taxon>Magnetococcaceae</taxon>
        <taxon>Magnetococcus</taxon>
    </lineage>
</organism>
<dbReference type="InterPro" id="IPR041027">
    <property type="entry name" value="FtsK_alpha"/>
</dbReference>
<evidence type="ECO:0000256" key="2">
    <source>
        <dbReference type="ARBA" id="ARBA00006474"/>
    </source>
</evidence>
<keyword evidence="16" id="KW-0175">Coiled coil</keyword>
<keyword evidence="3" id="KW-1003">Cell membrane</keyword>
<keyword evidence="21" id="KW-1185">Reference proteome</keyword>
<keyword evidence="4" id="KW-0132">Cell division</keyword>
<keyword evidence="12" id="KW-0131">Cell cycle</keyword>
<sequence length="1477" mass="159941">MASTRGKQRNRVKGSDAVKDDKREAQYREGTGIVLACATAFLTLSLASYHRADPSFNHTNPMPAQNLAGQAGAYLSDVMFQTLGWSALLVPLFMAILGLRMFRQPPFYLPWHRVIALPIFLASLCALMSLVFPTLPLNEGLPAGHGGWLGIVTGRVMYYTFGAWGSVGILVVLAIISFLLTTHLSVTQLLARWALWQDEREMHQEQVDQKSQAKERLLGHVAELGSNPVHSGHIAEDPLADERDIPGAVTQLGERVGQRLSHGWARLLQWASLLTQLGRLRRRMQLNSLKKHAQDEMHSRVKKPVMAHILRKPARNEDAAMAAMAAVDVDAPFTSAAEDGRQEPSFEAFSPELTQQEPHFDDEPWHEPTEQLNQNLSQALAEATLHGGAHDQPPPTAENALLRSLADLVGEQPPYECDAKPATPARPTVSLDWAPADDHDDFEPQGGWHDFAQQEKDLEELEELEDEDEEREEESLLDPLAESIARQLALKGLPEGHAIASGEAEVMDPELDLADLTQAQDPTLSSLAQAIAQRGLLQEPTPPEMPHLDAHALAQLQESDDETTPAATLLVDPNDQVNPLQEAELTIAEAVALAEATGDMHEGPVGDIVVEDPANGDQQPVPNIIAAARQVAEKLHPVFQGDTSSLDTPREAAPELPPTPPPPAVDPLQAKEARILQTLKANHGASTLPPLARDFSATESLSSQEYSDPRPTAEAGSDDADAALPESGQDGADNALMAASLLQAAPTPAAAALTAMASMGESLSSDLDGEEEFWPDVQSYEAFEPSQTEPTTPHDVIEPEADVVAAGISAPIAENFPTAPEVERFLDHPPVIDRAFETAPITDGFHTAPMAEAALQASPMTQTEAFAENPMTANTFNQPPLMEPPAASAPELEDEVFAQPAPELEDEVFAQPTPTDGSIEALPMAPEEAPFAQASMAEVTLQAPPRSAPVAAVPTSTAPPLPPEQRYILPDIAMLQLPDPTAHVVDESALNAKARQLEAVLGHFKVKGQIIDYHPGPVVTTYELDPAPGLKSSKVVGIADDLARSISALSVRVVGNIPGKSVIGIEVPNEVRETVYLREVLQCKAFQENKAPLTVALGSDIEGEPVVANLAKMPHLLVAGTTGSGKSVAVNAMICSILFNARPDEVRFLMVDPKMLELSIYEGIPHLLAPVVTDVSKSATLLKWAVHEMEERYRLMSEIGVRNLAGFNEKMDQMLASGEQPTRRVKVGFDPETGAPVERDEPIPLKKKPLIVIVIDELADLMIQVGKEVEPAIARLAQMARAAGLHLILATQRPSVDVITGLIKANFPTRLAFQVSSRIDSRTILDAMGADRLLGMGDGLYLPPGTSHLQRIHAPFVADGEVHALVKHWKQFGSPDYDDNILIPRDEDDGDALGDMGMEMGSAGGNLADYDEFYDQAAQLVVRQRRVSTSMIQRHFKIGYNRAARIVEQMEEDGLVSPTNHQGKREVLAPEQPSMDY</sequence>
<dbReference type="GO" id="GO:0003677">
    <property type="term" value="F:DNA binding"/>
    <property type="evidence" value="ECO:0007669"/>
    <property type="project" value="UniProtKB-KW"/>
</dbReference>
<dbReference type="InterPro" id="IPR027417">
    <property type="entry name" value="P-loop_NTPase"/>
</dbReference>
<evidence type="ECO:0000256" key="6">
    <source>
        <dbReference type="ARBA" id="ARBA00022741"/>
    </source>
</evidence>
<dbReference type="OrthoDB" id="9807790at2"/>
<evidence type="ECO:0000256" key="18">
    <source>
        <dbReference type="SAM" id="Phobius"/>
    </source>
</evidence>
<feature type="region of interest" description="Disordered" evidence="17">
    <location>
        <begin position="698"/>
        <end position="731"/>
    </location>
</feature>
<feature type="region of interest" description="Disordered" evidence="17">
    <location>
        <begin position="412"/>
        <end position="447"/>
    </location>
</feature>
<dbReference type="HOGENOM" id="CLU_001981_7_1_5"/>
<evidence type="ECO:0000256" key="17">
    <source>
        <dbReference type="SAM" id="MobiDB-lite"/>
    </source>
</evidence>
<dbReference type="KEGG" id="mgm:Mmc1_1615"/>
<name>A0L831_MAGMM</name>
<dbReference type="SUPFAM" id="SSF46785">
    <property type="entry name" value="Winged helix' DNA-binding domain"/>
    <property type="match status" value="1"/>
</dbReference>
<feature type="transmembrane region" description="Helical" evidence="18">
    <location>
        <begin position="32"/>
        <end position="52"/>
    </location>
</feature>
<evidence type="ECO:0000256" key="3">
    <source>
        <dbReference type="ARBA" id="ARBA00022475"/>
    </source>
</evidence>
<protein>
    <submittedName>
        <fullName evidence="20">DNA translocase FtsK</fullName>
    </submittedName>
</protein>
<evidence type="ECO:0000256" key="14">
    <source>
        <dbReference type="ARBA" id="ARBA00025923"/>
    </source>
</evidence>
<dbReference type="InterPro" id="IPR018541">
    <property type="entry name" value="Ftsk_gamma"/>
</dbReference>
<comment type="subcellular location">
    <subcellularLocation>
        <location evidence="1">Cell membrane</location>
        <topology evidence="1">Multi-pass membrane protein</topology>
    </subcellularLocation>
</comment>
<keyword evidence="10" id="KW-0238">DNA-binding</keyword>
<dbReference type="InterPro" id="IPR036388">
    <property type="entry name" value="WH-like_DNA-bd_sf"/>
</dbReference>
<evidence type="ECO:0000256" key="13">
    <source>
        <dbReference type="ARBA" id="ARBA00024784"/>
    </source>
</evidence>
<dbReference type="STRING" id="156889.Mmc1_1615"/>
<evidence type="ECO:0000259" key="19">
    <source>
        <dbReference type="PROSITE" id="PS50901"/>
    </source>
</evidence>
<evidence type="ECO:0000256" key="11">
    <source>
        <dbReference type="ARBA" id="ARBA00023136"/>
    </source>
</evidence>
<dbReference type="CDD" id="cd01127">
    <property type="entry name" value="TrwB_TraG_TraD_VirD4"/>
    <property type="match status" value="1"/>
</dbReference>
<comment type="subunit">
    <text evidence="14">Homohexamer. Forms a ring that surrounds DNA.</text>
</comment>
<dbReference type="Gene3D" id="3.40.50.300">
    <property type="entry name" value="P-loop containing nucleotide triphosphate hydrolases"/>
    <property type="match status" value="1"/>
</dbReference>
<dbReference type="GO" id="GO:0005886">
    <property type="term" value="C:plasma membrane"/>
    <property type="evidence" value="ECO:0007669"/>
    <property type="project" value="UniProtKB-SubCell"/>
</dbReference>
<feature type="coiled-coil region" evidence="16">
    <location>
        <begin position="451"/>
        <end position="478"/>
    </location>
</feature>
<evidence type="ECO:0000256" key="10">
    <source>
        <dbReference type="ARBA" id="ARBA00023125"/>
    </source>
</evidence>
<keyword evidence="6 15" id="KW-0547">Nucleotide-binding</keyword>
<dbReference type="SUPFAM" id="SSF52540">
    <property type="entry name" value="P-loop containing nucleoside triphosphate hydrolases"/>
    <property type="match status" value="1"/>
</dbReference>
<evidence type="ECO:0000256" key="16">
    <source>
        <dbReference type="SAM" id="Coils"/>
    </source>
</evidence>
<evidence type="ECO:0000256" key="5">
    <source>
        <dbReference type="ARBA" id="ARBA00022692"/>
    </source>
</evidence>
<gene>
    <name evidence="20" type="ordered locus">Mmc1_1615</name>
</gene>
<dbReference type="InterPro" id="IPR002543">
    <property type="entry name" value="FtsK_dom"/>
</dbReference>
<evidence type="ECO:0000256" key="15">
    <source>
        <dbReference type="PROSITE-ProRule" id="PRU00289"/>
    </source>
</evidence>
<dbReference type="SMART" id="SM00843">
    <property type="entry name" value="Ftsk_gamma"/>
    <property type="match status" value="1"/>
</dbReference>
<feature type="region of interest" description="Disordered" evidence="17">
    <location>
        <begin position="1454"/>
        <end position="1477"/>
    </location>
</feature>
<feature type="transmembrane region" description="Helical" evidence="18">
    <location>
        <begin position="156"/>
        <end position="180"/>
    </location>
</feature>
<dbReference type="eggNOG" id="COG1674">
    <property type="taxonomic scope" value="Bacteria"/>
</dbReference>
<dbReference type="InterPro" id="IPR036390">
    <property type="entry name" value="WH_DNA-bd_sf"/>
</dbReference>
<dbReference type="InterPro" id="IPR050206">
    <property type="entry name" value="FtsK/SpoIIIE/SftA"/>
</dbReference>
<comment type="function">
    <text evidence="13">Essential cell division protein that coordinates cell division and chromosome segregation. The N-terminus is involved in assembly of the cell-division machinery. The C-terminus functions as a DNA motor that moves dsDNA in an ATP-dependent manner towards the dif recombination site, which is located within the replication terminus region. Translocation stops specifically at Xer-dif sites, where FtsK interacts with the Xer recombinase, allowing activation of chromosome unlinking by recombination. FtsK orienting polar sequences (KOPS) guide the direction of DNA translocation. FtsK can remove proteins from DNA as it translocates, but translocation stops specifically at XerCD-dif site, thereby preventing removal of XerC and XerD from dif.</text>
</comment>
<feature type="compositionally biased region" description="Pro residues" evidence="17">
    <location>
        <begin position="655"/>
        <end position="665"/>
    </location>
</feature>
<evidence type="ECO:0000256" key="12">
    <source>
        <dbReference type="ARBA" id="ARBA00023306"/>
    </source>
</evidence>
<keyword evidence="5 18" id="KW-0812">Transmembrane</keyword>
<feature type="region of interest" description="Disordered" evidence="17">
    <location>
        <begin position="1"/>
        <end position="21"/>
    </location>
</feature>
<reference evidence="21" key="1">
    <citation type="journal article" date="2009" name="Appl. Environ. Microbiol.">
        <title>Complete genome sequence of the chemolithoautotrophic marine magnetotactic coccus strain MC-1.</title>
        <authorList>
            <person name="Schubbe S."/>
            <person name="Williams T.J."/>
            <person name="Xie G."/>
            <person name="Kiss H.E."/>
            <person name="Brettin T.S."/>
            <person name="Martinez D."/>
            <person name="Ross C.A."/>
            <person name="Schuler D."/>
            <person name="Cox B.L."/>
            <person name="Nealson K.H."/>
            <person name="Bazylinski D.A."/>
        </authorList>
    </citation>
    <scope>NUCLEOTIDE SEQUENCE [LARGE SCALE GENOMIC DNA]</scope>
    <source>
        <strain evidence="21">ATCC BAA-1437 / JCM 17883 / MC-1</strain>
    </source>
</reference>
<dbReference type="Pfam" id="PF01580">
    <property type="entry name" value="FtsK_SpoIIIE"/>
    <property type="match status" value="1"/>
</dbReference>
<evidence type="ECO:0000256" key="9">
    <source>
        <dbReference type="ARBA" id="ARBA00022989"/>
    </source>
</evidence>
<dbReference type="PANTHER" id="PTHR22683:SF41">
    <property type="entry name" value="DNA TRANSLOCASE FTSK"/>
    <property type="match status" value="1"/>
</dbReference>
<dbReference type="SMART" id="SM00382">
    <property type="entry name" value="AAA"/>
    <property type="match status" value="1"/>
</dbReference>
<comment type="similarity">
    <text evidence="2">Belongs to the FtsK/SpoIIIE/SftA family.</text>
</comment>
<reference evidence="20 21" key="2">
    <citation type="journal article" date="2012" name="Int. J. Syst. Evol. Microbiol.">
        <title>Magnetococcus marinus gen. nov., sp. nov., a marine, magnetotactic bacterium that represents a novel lineage (Magnetococcaceae fam. nov.; Magnetococcales ord. nov.) at the base of the Alphaproteobacteria.</title>
        <authorList>
            <person name="Bazylinski D.A."/>
            <person name="Williams T.J."/>
            <person name="Lefevre C.T."/>
            <person name="Berg R.J."/>
            <person name="Zhang C.L."/>
            <person name="Bowser S.S."/>
            <person name="Dean A.J."/>
            <person name="Beveridge T.J."/>
        </authorList>
    </citation>
    <scope>NUCLEOTIDE SEQUENCE [LARGE SCALE GENOMIC DNA]</scope>
    <source>
        <strain evidence="21">ATCC BAA-1437 / JCM 17883 / MC-1</strain>
    </source>
</reference>
<keyword evidence="11 18" id="KW-0472">Membrane</keyword>
<dbReference type="Gene3D" id="3.30.980.40">
    <property type="match status" value="1"/>
</dbReference>
<feature type="compositionally biased region" description="Basic residues" evidence="17">
    <location>
        <begin position="1"/>
        <end position="12"/>
    </location>
</feature>
<dbReference type="GO" id="GO:0005524">
    <property type="term" value="F:ATP binding"/>
    <property type="evidence" value="ECO:0007669"/>
    <property type="project" value="UniProtKB-UniRule"/>
</dbReference>
<accession>A0L831</accession>
<dbReference type="RefSeq" id="WP_011713272.1">
    <property type="nucleotide sequence ID" value="NC_008576.1"/>
</dbReference>
<dbReference type="PANTHER" id="PTHR22683">
    <property type="entry name" value="SPORULATION PROTEIN RELATED"/>
    <property type="match status" value="1"/>
</dbReference>
<evidence type="ECO:0000256" key="4">
    <source>
        <dbReference type="ARBA" id="ARBA00022618"/>
    </source>
</evidence>
<dbReference type="Pfam" id="PF13491">
    <property type="entry name" value="FtsK_4TM"/>
    <property type="match status" value="1"/>
</dbReference>
<feature type="region of interest" description="Disordered" evidence="17">
    <location>
        <begin position="640"/>
        <end position="667"/>
    </location>
</feature>
<feature type="binding site" evidence="15">
    <location>
        <begin position="1120"/>
        <end position="1127"/>
    </location>
    <ligand>
        <name>ATP</name>
        <dbReference type="ChEBI" id="CHEBI:30616"/>
    </ligand>
</feature>
<keyword evidence="9 18" id="KW-1133">Transmembrane helix</keyword>
<evidence type="ECO:0000256" key="1">
    <source>
        <dbReference type="ARBA" id="ARBA00004651"/>
    </source>
</evidence>
<evidence type="ECO:0000256" key="7">
    <source>
        <dbReference type="ARBA" id="ARBA00022829"/>
    </source>
</evidence>
<evidence type="ECO:0000313" key="20">
    <source>
        <dbReference type="EMBL" id="ABK44124.1"/>
    </source>
</evidence>
<dbReference type="Pfam" id="PF17854">
    <property type="entry name" value="FtsK_alpha"/>
    <property type="match status" value="1"/>
</dbReference>
<dbReference type="Proteomes" id="UP000002586">
    <property type="component" value="Chromosome"/>
</dbReference>
<dbReference type="InterPro" id="IPR025199">
    <property type="entry name" value="FtsK_4TM"/>
</dbReference>